<dbReference type="EC" id="3.2.1.-" evidence="3"/>
<evidence type="ECO:0000313" key="3">
    <source>
        <dbReference type="EMBL" id="MBP2017747.1"/>
    </source>
</evidence>
<dbReference type="CDD" id="cd16896">
    <property type="entry name" value="LT_Slt70-like"/>
    <property type="match status" value="1"/>
</dbReference>
<dbReference type="InterPro" id="IPR023346">
    <property type="entry name" value="Lysozyme-like_dom_sf"/>
</dbReference>
<dbReference type="InterPro" id="IPR008258">
    <property type="entry name" value="Transglycosylase_SLT_dom_1"/>
</dbReference>
<evidence type="ECO:0000259" key="2">
    <source>
        <dbReference type="Pfam" id="PF01464"/>
    </source>
</evidence>
<comment type="similarity">
    <text evidence="1">Belongs to the transglycosylase Slt family.</text>
</comment>
<sequence>MPGLRPRRRLGLWLAVLVCSSALALGARLALMEWYPVNYRPQIARCGGEHGLDPYLVAAVIRAESRFRPKATSPQGARGLMQIMPETGRWVAEQMGLPYQDDFLYEPEYNIRVGCWYLAALLREFAGDPVLALAAYNGGLTNVNTWLSERRWTGEVAQIPFPETRHYVAAVLRDQKRYRFLYGEWR</sequence>
<dbReference type="GO" id="GO:0016798">
    <property type="term" value="F:hydrolase activity, acting on glycosyl bonds"/>
    <property type="evidence" value="ECO:0007669"/>
    <property type="project" value="UniProtKB-KW"/>
</dbReference>
<dbReference type="PANTHER" id="PTHR37423">
    <property type="entry name" value="SOLUBLE LYTIC MUREIN TRANSGLYCOSYLASE-RELATED"/>
    <property type="match status" value="1"/>
</dbReference>
<evidence type="ECO:0000256" key="1">
    <source>
        <dbReference type="ARBA" id="ARBA00007734"/>
    </source>
</evidence>
<keyword evidence="3" id="KW-0378">Hydrolase</keyword>
<dbReference type="RefSeq" id="WP_342589424.1">
    <property type="nucleotide sequence ID" value="NZ_JAGGLG010000007.1"/>
</dbReference>
<keyword evidence="3" id="KW-0326">Glycosidase</keyword>
<dbReference type="Gene3D" id="1.10.530.10">
    <property type="match status" value="1"/>
</dbReference>
<evidence type="ECO:0000313" key="4">
    <source>
        <dbReference type="Proteomes" id="UP001519289"/>
    </source>
</evidence>
<name>A0ABS4JQD0_9FIRM</name>
<dbReference type="InterPro" id="IPR000189">
    <property type="entry name" value="Transglyc_AS"/>
</dbReference>
<proteinExistence type="inferred from homology"/>
<gene>
    <name evidence="3" type="ORF">J2Z79_001132</name>
</gene>
<dbReference type="EMBL" id="JAGGLG010000007">
    <property type="protein sequence ID" value="MBP2017747.1"/>
    <property type="molecule type" value="Genomic_DNA"/>
</dbReference>
<dbReference type="SUPFAM" id="SSF53955">
    <property type="entry name" value="Lysozyme-like"/>
    <property type="match status" value="1"/>
</dbReference>
<reference evidence="3 4" key="1">
    <citation type="submission" date="2021-03" db="EMBL/GenBank/DDBJ databases">
        <title>Genomic Encyclopedia of Type Strains, Phase IV (KMG-IV): sequencing the most valuable type-strain genomes for metagenomic binning, comparative biology and taxonomic classification.</title>
        <authorList>
            <person name="Goeker M."/>
        </authorList>
    </citation>
    <scope>NUCLEOTIDE SEQUENCE [LARGE SCALE GENOMIC DNA]</scope>
    <source>
        <strain evidence="3 4">DSM 27138</strain>
    </source>
</reference>
<dbReference type="Pfam" id="PF01464">
    <property type="entry name" value="SLT"/>
    <property type="match status" value="1"/>
</dbReference>
<dbReference type="PROSITE" id="PS00922">
    <property type="entry name" value="TRANSGLYCOSYLASE"/>
    <property type="match status" value="1"/>
</dbReference>
<dbReference type="PANTHER" id="PTHR37423:SF5">
    <property type="entry name" value="SOLUBLE LYTIC MUREIN TRANSGLYCOSYLASE"/>
    <property type="match status" value="1"/>
</dbReference>
<dbReference type="Proteomes" id="UP001519289">
    <property type="component" value="Unassembled WGS sequence"/>
</dbReference>
<accession>A0ABS4JQD0</accession>
<organism evidence="3 4">
    <name type="scientific">Symbiobacterium terraclitae</name>
    <dbReference type="NCBI Taxonomy" id="557451"/>
    <lineage>
        <taxon>Bacteria</taxon>
        <taxon>Bacillati</taxon>
        <taxon>Bacillota</taxon>
        <taxon>Clostridia</taxon>
        <taxon>Eubacteriales</taxon>
        <taxon>Symbiobacteriaceae</taxon>
        <taxon>Symbiobacterium</taxon>
    </lineage>
</organism>
<feature type="domain" description="Transglycosylase SLT" evidence="2">
    <location>
        <begin position="50"/>
        <end position="154"/>
    </location>
</feature>
<comment type="caution">
    <text evidence="3">The sequence shown here is derived from an EMBL/GenBank/DDBJ whole genome shotgun (WGS) entry which is preliminary data.</text>
</comment>
<keyword evidence="4" id="KW-1185">Reference proteome</keyword>
<protein>
    <submittedName>
        <fullName evidence="3">Soluble lytic murein transglycosylase</fullName>
        <ecNumber evidence="3">3.2.1.-</ecNumber>
    </submittedName>
</protein>